<reference evidence="13" key="2">
    <citation type="submission" date="2021-01" db="UniProtKB">
        <authorList>
            <consortium name="EnsemblMetazoa"/>
        </authorList>
    </citation>
    <scope>IDENTIFICATION</scope>
</reference>
<feature type="compositionally biased region" description="Basic and acidic residues" evidence="9">
    <location>
        <begin position="554"/>
        <end position="565"/>
    </location>
</feature>
<dbReference type="Gene3D" id="4.10.400.10">
    <property type="entry name" value="Low-density Lipoprotein Receptor"/>
    <property type="match status" value="1"/>
</dbReference>
<evidence type="ECO:0000256" key="10">
    <source>
        <dbReference type="SAM" id="Phobius"/>
    </source>
</evidence>
<feature type="transmembrane region" description="Helical" evidence="10">
    <location>
        <begin position="878"/>
        <end position="898"/>
    </location>
</feature>
<feature type="compositionally biased region" description="Polar residues" evidence="9">
    <location>
        <begin position="419"/>
        <end position="429"/>
    </location>
</feature>
<evidence type="ECO:0000256" key="2">
    <source>
        <dbReference type="ARBA" id="ARBA00022692"/>
    </source>
</evidence>
<evidence type="ECO:0000256" key="3">
    <source>
        <dbReference type="ARBA" id="ARBA00022729"/>
    </source>
</evidence>
<feature type="compositionally biased region" description="Basic and acidic residues" evidence="9">
    <location>
        <begin position="326"/>
        <end position="346"/>
    </location>
</feature>
<evidence type="ECO:0000313" key="13">
    <source>
        <dbReference type="EnsemblMetazoa" id="XP_030854192"/>
    </source>
</evidence>
<feature type="compositionally biased region" description="Pro residues" evidence="9">
    <location>
        <begin position="581"/>
        <end position="592"/>
    </location>
</feature>
<keyword evidence="14" id="KW-1185">Reference proteome</keyword>
<feature type="signal peptide" evidence="11">
    <location>
        <begin position="1"/>
        <end position="22"/>
    </location>
</feature>
<dbReference type="InterPro" id="IPR002172">
    <property type="entry name" value="LDrepeatLR_classA_rpt"/>
</dbReference>
<evidence type="ECO:0000256" key="9">
    <source>
        <dbReference type="SAM" id="MobiDB-lite"/>
    </source>
</evidence>
<proteinExistence type="predicted"/>
<dbReference type="RefSeq" id="XP_030854192.1">
    <property type="nucleotide sequence ID" value="XM_030998332.1"/>
</dbReference>
<evidence type="ECO:0000256" key="11">
    <source>
        <dbReference type="SAM" id="SignalP"/>
    </source>
</evidence>
<dbReference type="InterPro" id="IPR011106">
    <property type="entry name" value="MANSC_N"/>
</dbReference>
<dbReference type="Pfam" id="PF00057">
    <property type="entry name" value="Ldl_recept_a"/>
    <property type="match status" value="1"/>
</dbReference>
<dbReference type="InterPro" id="IPR036055">
    <property type="entry name" value="LDL_receptor-like_sf"/>
</dbReference>
<dbReference type="PANTHER" id="PTHR46876:SF1">
    <property type="entry name" value="LOW-DENSITY LIPOPROTEIN RECEPTOR-RELATED PROTEIN 11"/>
    <property type="match status" value="1"/>
</dbReference>
<dbReference type="GeneID" id="100891701"/>
<dbReference type="KEGG" id="spu:100891701"/>
<accession>A0A7M7PPR2</accession>
<dbReference type="Pfam" id="PF07502">
    <property type="entry name" value="MANEC"/>
    <property type="match status" value="1"/>
</dbReference>
<feature type="compositionally biased region" description="Basic and acidic residues" evidence="9">
    <location>
        <begin position="362"/>
        <end position="371"/>
    </location>
</feature>
<organism evidence="13 14">
    <name type="scientific">Strongylocentrotus purpuratus</name>
    <name type="common">Purple sea urchin</name>
    <dbReference type="NCBI Taxonomy" id="7668"/>
    <lineage>
        <taxon>Eukaryota</taxon>
        <taxon>Metazoa</taxon>
        <taxon>Echinodermata</taxon>
        <taxon>Eleutherozoa</taxon>
        <taxon>Echinozoa</taxon>
        <taxon>Echinoidea</taxon>
        <taxon>Euechinoidea</taxon>
        <taxon>Echinacea</taxon>
        <taxon>Camarodonta</taxon>
        <taxon>Echinidea</taxon>
        <taxon>Strongylocentrotidae</taxon>
        <taxon>Strongylocentrotus</taxon>
    </lineage>
</organism>
<keyword evidence="5 10" id="KW-0472">Membrane</keyword>
<keyword evidence="2 10" id="KW-0812">Transmembrane</keyword>
<feature type="compositionally biased region" description="Basic and acidic residues" evidence="9">
    <location>
        <begin position="454"/>
        <end position="541"/>
    </location>
</feature>
<feature type="domain" description="MANSC" evidence="12">
    <location>
        <begin position="68"/>
        <end position="152"/>
    </location>
</feature>
<feature type="region of interest" description="Disordered" evidence="9">
    <location>
        <begin position="626"/>
        <end position="716"/>
    </location>
</feature>
<dbReference type="PANTHER" id="PTHR46876">
    <property type="entry name" value="LOW-DENSITY LIPOPROTEIN RECEPTOR-RELATED PROTEIN 11"/>
    <property type="match status" value="1"/>
</dbReference>
<feature type="disulfide bond" evidence="8">
    <location>
        <begin position="226"/>
        <end position="241"/>
    </location>
</feature>
<dbReference type="EnsemblMetazoa" id="XM_030998332">
    <property type="protein sequence ID" value="XP_030854192"/>
    <property type="gene ID" value="LOC100891701"/>
</dbReference>
<dbReference type="OrthoDB" id="10037294at2759"/>
<dbReference type="InterPro" id="IPR023415">
    <property type="entry name" value="LDLR_class-A_CS"/>
</dbReference>
<evidence type="ECO:0000256" key="5">
    <source>
        <dbReference type="ARBA" id="ARBA00023136"/>
    </source>
</evidence>
<dbReference type="SMART" id="SM00192">
    <property type="entry name" value="LDLa"/>
    <property type="match status" value="1"/>
</dbReference>
<feature type="compositionally biased region" description="Polar residues" evidence="9">
    <location>
        <begin position="747"/>
        <end position="764"/>
    </location>
</feature>
<feature type="compositionally biased region" description="Polar residues" evidence="9">
    <location>
        <begin position="655"/>
        <end position="664"/>
    </location>
</feature>
<feature type="region of interest" description="Disordered" evidence="9">
    <location>
        <begin position="746"/>
        <end position="770"/>
    </location>
</feature>
<dbReference type="AlphaFoldDB" id="A0A7M7PPR2"/>
<name>A0A7M7PPR2_STRPU</name>
<dbReference type="PROSITE" id="PS01209">
    <property type="entry name" value="LDLRA_1"/>
    <property type="match status" value="1"/>
</dbReference>
<keyword evidence="7" id="KW-0325">Glycoprotein</keyword>
<dbReference type="PROSITE" id="PS50986">
    <property type="entry name" value="MANSC"/>
    <property type="match status" value="1"/>
</dbReference>
<feature type="disulfide bond" evidence="8">
    <location>
        <begin position="207"/>
        <end position="219"/>
    </location>
</feature>
<evidence type="ECO:0000256" key="7">
    <source>
        <dbReference type="ARBA" id="ARBA00023180"/>
    </source>
</evidence>
<sequence>MQLSFCVAFAVVASVCVELAAGYLPVDGQGYDNGHVGKKGSSSSNLYTDNDRKDDPLPSCTREADYEISQNYIIRTKDSKTNGASFVAALSVRTFDVCLEQCCLKENCDTTIFVGEAYRSEDTNCFLFVCRPEGKNGENRCLFTYHLGYISSMMKALGGFQGYAPDPMTTAILDIDREGVLPVQQIETTSKPAPPLTLTPIEHTPACPDGYFECDSGQCINELYICNSVVDCDDGSDEYRCSAEDPLPAEQIDAGQNMQTDDQKLPQSLLMPPTNPPNMPNKYSGDVKPGPSLNGEADQTLADQLNDQSPLEDGDGDQSSIQDTDQGDRERELSDMKIRLEDESRGRLPQALGNLEPDEDKDQDRFPKLECHGATCYEIQSDGGKSRFGDVLDGEQADEEVERGRGDEEETLKSRPENQQKSPVDTQPRNLEREEYQTGDLRGDDAYQPPQRAKMPDYKEDADKYVYDKNTGDYRVDGNDNTHDINGRVDEMDEQKEDRGREDKYEVNNHLSDVKDRDASQQRVADYDPIDRKIVSDHDMGMKPPVDVGSPRNDPYRDEDQDRQDSPPLRGDGTKNWGFPNKPPKPRPPTQPPVRTSVSNSEPRLGPGYGYNSDYYSYYYQPYGQTQDHRSQQTQNNKWPSDRTRQDSYGGRNPQGASNHQAKNNPYRVPVHETNYDKSNRYDTNTDVYDNGRRYHKVSDIPADHRGDKLPSNDAKTRSRYNSLWNTWPYDYSSSVPDETVVVDNDLSFQNSNRNRPSYVTPSKSRPHPKGHKLNGIANIALAPPNSIPTPTITLSSIRLAVVTQAPVPIGNDGKDVSELEAVVTVVAPPNEEVTDGKAKDAVKVNDTNVLTEEGNENTVEMVYESHGGSGMPPPSSAILPLVIGLVITVCLLLMVGCRLRYMNQRLRYGRLKTSAHDADYLINGMYL</sequence>
<feature type="disulfide bond" evidence="8">
    <location>
        <begin position="214"/>
        <end position="232"/>
    </location>
</feature>
<evidence type="ECO:0000256" key="1">
    <source>
        <dbReference type="ARBA" id="ARBA00004479"/>
    </source>
</evidence>
<dbReference type="GO" id="GO:0016020">
    <property type="term" value="C:membrane"/>
    <property type="evidence" value="ECO:0007669"/>
    <property type="project" value="UniProtKB-SubCell"/>
</dbReference>
<dbReference type="PROSITE" id="PS50068">
    <property type="entry name" value="LDLRA_2"/>
    <property type="match status" value="1"/>
</dbReference>
<keyword evidence="4 10" id="KW-1133">Transmembrane helix</keyword>
<dbReference type="SMART" id="SM00765">
    <property type="entry name" value="MANEC"/>
    <property type="match status" value="1"/>
</dbReference>
<feature type="region of interest" description="Disordered" evidence="9">
    <location>
        <begin position="258"/>
        <end position="613"/>
    </location>
</feature>
<feature type="compositionally biased region" description="Basic and acidic residues" evidence="9">
    <location>
        <begin position="430"/>
        <end position="445"/>
    </location>
</feature>
<protein>
    <recommendedName>
        <fullName evidence="12">MANSC domain-containing protein</fullName>
    </recommendedName>
</protein>
<feature type="compositionally biased region" description="Basic and acidic residues" evidence="9">
    <location>
        <begin position="402"/>
        <end position="418"/>
    </location>
</feature>
<dbReference type="InterPro" id="IPR013980">
    <property type="entry name" value="MANSC_dom"/>
</dbReference>
<evidence type="ECO:0000313" key="14">
    <source>
        <dbReference type="Proteomes" id="UP000007110"/>
    </source>
</evidence>
<feature type="compositionally biased region" description="Acidic residues" evidence="9">
    <location>
        <begin position="392"/>
        <end position="401"/>
    </location>
</feature>
<comment type="subcellular location">
    <subcellularLocation>
        <location evidence="1">Membrane</location>
        <topology evidence="1">Single-pass type I membrane protein</topology>
    </subcellularLocation>
</comment>
<keyword evidence="6 8" id="KW-1015">Disulfide bond</keyword>
<dbReference type="SUPFAM" id="SSF57424">
    <property type="entry name" value="LDL receptor-like module"/>
    <property type="match status" value="1"/>
</dbReference>
<evidence type="ECO:0000256" key="4">
    <source>
        <dbReference type="ARBA" id="ARBA00022989"/>
    </source>
</evidence>
<dbReference type="OMA" id="DEMGCKY"/>
<evidence type="ECO:0000256" key="8">
    <source>
        <dbReference type="PROSITE-ProRule" id="PRU00124"/>
    </source>
</evidence>
<dbReference type="CDD" id="cd00112">
    <property type="entry name" value="LDLa"/>
    <property type="match status" value="1"/>
</dbReference>
<dbReference type="InParanoid" id="A0A7M7PPR2"/>
<keyword evidence="3 11" id="KW-0732">Signal</keyword>
<evidence type="ECO:0000256" key="6">
    <source>
        <dbReference type="ARBA" id="ARBA00023157"/>
    </source>
</evidence>
<reference evidence="14" key="1">
    <citation type="submission" date="2015-02" db="EMBL/GenBank/DDBJ databases">
        <title>Genome sequencing for Strongylocentrotus purpuratus.</title>
        <authorList>
            <person name="Murali S."/>
            <person name="Liu Y."/>
            <person name="Vee V."/>
            <person name="English A."/>
            <person name="Wang M."/>
            <person name="Skinner E."/>
            <person name="Han Y."/>
            <person name="Muzny D.M."/>
            <person name="Worley K.C."/>
            <person name="Gibbs R.A."/>
        </authorList>
    </citation>
    <scope>NUCLEOTIDE SEQUENCE</scope>
</reference>
<feature type="chain" id="PRO_5029742989" description="MANSC domain-containing protein" evidence="11">
    <location>
        <begin position="23"/>
        <end position="928"/>
    </location>
</feature>
<feature type="region of interest" description="Disordered" evidence="9">
    <location>
        <begin position="35"/>
        <end position="60"/>
    </location>
</feature>
<feature type="compositionally biased region" description="Basic and acidic residues" evidence="9">
    <location>
        <begin position="690"/>
        <end position="716"/>
    </location>
</feature>
<dbReference type="Proteomes" id="UP000007110">
    <property type="component" value="Unassembled WGS sequence"/>
</dbReference>
<evidence type="ECO:0000259" key="12">
    <source>
        <dbReference type="PROSITE" id="PS50986"/>
    </source>
</evidence>
<feature type="compositionally biased region" description="Basic and acidic residues" evidence="9">
    <location>
        <begin position="670"/>
        <end position="681"/>
    </location>
</feature>